<name>A0A084STA2_9BACT</name>
<comment type="similarity">
    <text evidence="1">Belongs to the glycosyl hydrolase 13 family.</text>
</comment>
<dbReference type="GO" id="GO:0005975">
    <property type="term" value="P:carbohydrate metabolic process"/>
    <property type="evidence" value="ECO:0007669"/>
    <property type="project" value="InterPro"/>
</dbReference>
<dbReference type="InterPro" id="IPR017853">
    <property type="entry name" value="GH"/>
</dbReference>
<dbReference type="InterPro" id="IPR048644">
    <property type="entry name" value="Isoamylase_C"/>
</dbReference>
<proteinExistence type="inferred from homology"/>
<dbReference type="InterPro" id="IPR013780">
    <property type="entry name" value="Glyco_hydro_b"/>
</dbReference>
<dbReference type="AlphaFoldDB" id="A0A084STA2"/>
<dbReference type="RefSeq" id="WP_043397747.1">
    <property type="nucleotide sequence ID" value="NZ_JPMI01000133.1"/>
</dbReference>
<dbReference type="InterPro" id="IPR013783">
    <property type="entry name" value="Ig-like_fold"/>
</dbReference>
<feature type="domain" description="Glycosyl hydrolase family 13 catalytic" evidence="3">
    <location>
        <begin position="235"/>
        <end position="659"/>
    </location>
</feature>
<dbReference type="SMART" id="SM00642">
    <property type="entry name" value="Aamy"/>
    <property type="match status" value="1"/>
</dbReference>
<evidence type="ECO:0000259" key="3">
    <source>
        <dbReference type="SMART" id="SM00642"/>
    </source>
</evidence>
<dbReference type="InterPro" id="IPR004193">
    <property type="entry name" value="Glyco_hydro_13_N"/>
</dbReference>
<dbReference type="Gene3D" id="2.60.40.10">
    <property type="entry name" value="Immunoglobulins"/>
    <property type="match status" value="1"/>
</dbReference>
<comment type="caution">
    <text evidence="4">The sequence shown here is derived from an EMBL/GenBank/DDBJ whole genome shotgun (WGS) entry which is preliminary data.</text>
</comment>
<evidence type="ECO:0000256" key="2">
    <source>
        <dbReference type="SAM" id="MobiDB-lite"/>
    </source>
</evidence>
<dbReference type="SUPFAM" id="SSF51445">
    <property type="entry name" value="(Trans)glycosidases"/>
    <property type="match status" value="1"/>
</dbReference>
<feature type="region of interest" description="Disordered" evidence="2">
    <location>
        <begin position="566"/>
        <end position="588"/>
    </location>
</feature>
<dbReference type="Pfam" id="PF02922">
    <property type="entry name" value="CBM_48"/>
    <property type="match status" value="1"/>
</dbReference>
<dbReference type="InterPro" id="IPR044505">
    <property type="entry name" value="GlgX_Isoamylase_N_E_set"/>
</dbReference>
<dbReference type="CDD" id="cd11326">
    <property type="entry name" value="AmyAc_Glg_debranch"/>
    <property type="match status" value="1"/>
</dbReference>
<evidence type="ECO:0000313" key="5">
    <source>
        <dbReference type="Proteomes" id="UP000028547"/>
    </source>
</evidence>
<sequence length="792" mass="86258">MKSVLGKFRPWRAALLTAGLATTHLLSCGPATETDVLSVDGTSEAVGDTRQEAISWTLGAQYDATKSNITFRVYSSRATRIEVYIYKTPKGAQEVAKYVLTKNTSNVWSTTVSVATLKNTYGVTGPVYYGYRAWGPNWTYNSGWTKGSSLGFVSDVDAQGNRFNPNKLLMDPYALEISHDPINPNNTDGTVYATGATHRLKDSGAAASKGVVLAPDTTSYGTKPTRALKDDVIYEVHVRGLTQGDSSITSCKGTYAGAAQKAASLAALGVTAVEFLPVQETDNDANDVTASTAGDNYWGYMTLNYFAPDRRYACDKSAGGPTREFKAMVKAFHDQGIKVFIDVVYNHTGEGGAWSSTDKTTYNVFTFRGLDNPTYYSLTSDYQNSWDNTGVGGNFNTFNPVAQDLIVHSLKYWKDELGVDGFRFDLASVLGNTCQHGCFNFDKTNSGTALNRIWRDLAPRAGTGGTGADLIAEPWAIGGNSYQVGNFPSGWSEWNGIYRDTLRKDQNQMGLETVTPGDLATRFAGSSNLYQDDGRKPYNSINFMVAHDGMTLKDLYACNSKNNSQPWPYGPSDGGEDNNHSWDQGGVAADQRKAARNGFAFLMLSAGTPMFNGGDEFLRTQYCNNNVYNLDSSANWLNYSLSTDQANFKTFAQRLIAFRKAHPALRPANFYSSVDNNSNVMEQMRWFQPSGAVADTAYMGNGNNHSLAWRIDGTELGDSASAIYVAYNGWSGAVNFSLPWPGNGKQWYRVMDTCPWAEGANQVNSPGSEALIGGEGYSYGVCGRGLLLLIAK</sequence>
<dbReference type="SUPFAM" id="SSF81296">
    <property type="entry name" value="E set domains"/>
    <property type="match status" value="1"/>
</dbReference>
<evidence type="ECO:0000256" key="1">
    <source>
        <dbReference type="ARBA" id="ARBA00008061"/>
    </source>
</evidence>
<dbReference type="Pfam" id="PF00128">
    <property type="entry name" value="Alpha-amylase"/>
    <property type="match status" value="1"/>
</dbReference>
<dbReference type="InterPro" id="IPR014756">
    <property type="entry name" value="Ig_E-set"/>
</dbReference>
<organism evidence="4 5">
    <name type="scientific">Archangium violaceum Cb vi76</name>
    <dbReference type="NCBI Taxonomy" id="1406225"/>
    <lineage>
        <taxon>Bacteria</taxon>
        <taxon>Pseudomonadati</taxon>
        <taxon>Myxococcota</taxon>
        <taxon>Myxococcia</taxon>
        <taxon>Myxococcales</taxon>
        <taxon>Cystobacterineae</taxon>
        <taxon>Archangiaceae</taxon>
        <taxon>Archangium</taxon>
    </lineage>
</organism>
<dbReference type="CDD" id="cd02856">
    <property type="entry name" value="E_set_GDE_Isoamylase_N"/>
    <property type="match status" value="1"/>
</dbReference>
<dbReference type="InterPro" id="IPR006047">
    <property type="entry name" value="GH13_cat_dom"/>
</dbReference>
<dbReference type="Gene3D" id="2.60.40.1180">
    <property type="entry name" value="Golgi alpha-mannosidase II"/>
    <property type="match status" value="1"/>
</dbReference>
<protein>
    <submittedName>
        <fullName evidence="4">Isoamylase</fullName>
    </submittedName>
</protein>
<dbReference type="Gene3D" id="3.20.20.80">
    <property type="entry name" value="Glycosidases"/>
    <property type="match status" value="1"/>
</dbReference>
<reference evidence="4 5" key="1">
    <citation type="submission" date="2014-07" db="EMBL/GenBank/DDBJ databases">
        <title>Draft Genome Sequence of Gephyronic Acid Producer, Cystobacter violaceus Strain Cb vi76.</title>
        <authorList>
            <person name="Stevens D.C."/>
            <person name="Young J."/>
            <person name="Carmichael R."/>
            <person name="Tan J."/>
            <person name="Taylor R.E."/>
        </authorList>
    </citation>
    <scope>NUCLEOTIDE SEQUENCE [LARGE SCALE GENOMIC DNA]</scope>
    <source>
        <strain evidence="4 5">Cb vi76</strain>
    </source>
</reference>
<dbReference type="SUPFAM" id="SSF51011">
    <property type="entry name" value="Glycosyl hydrolase domain"/>
    <property type="match status" value="1"/>
</dbReference>
<dbReference type="GO" id="GO:0004553">
    <property type="term" value="F:hydrolase activity, hydrolyzing O-glycosyl compounds"/>
    <property type="evidence" value="ECO:0007669"/>
    <property type="project" value="InterPro"/>
</dbReference>
<dbReference type="EMBL" id="JPMI01000133">
    <property type="protein sequence ID" value="KFA91687.1"/>
    <property type="molecule type" value="Genomic_DNA"/>
</dbReference>
<gene>
    <name evidence="4" type="ORF">Q664_20325</name>
</gene>
<dbReference type="Pfam" id="PF21331">
    <property type="entry name" value="Isoamylase_C"/>
    <property type="match status" value="1"/>
</dbReference>
<dbReference type="Proteomes" id="UP000028547">
    <property type="component" value="Unassembled WGS sequence"/>
</dbReference>
<accession>A0A084STA2</accession>
<dbReference type="PANTHER" id="PTHR43002">
    <property type="entry name" value="GLYCOGEN DEBRANCHING ENZYME"/>
    <property type="match status" value="1"/>
</dbReference>
<evidence type="ECO:0000313" key="4">
    <source>
        <dbReference type="EMBL" id="KFA91687.1"/>
    </source>
</evidence>